<keyword evidence="3" id="KW-1185">Reference proteome</keyword>
<accession>A0A517S7F2</accession>
<evidence type="ECO:0000313" key="2">
    <source>
        <dbReference type="EMBL" id="QDT52035.1"/>
    </source>
</evidence>
<organism evidence="2 3">
    <name type="scientific">Caulifigura coniformis</name>
    <dbReference type="NCBI Taxonomy" id="2527983"/>
    <lineage>
        <taxon>Bacteria</taxon>
        <taxon>Pseudomonadati</taxon>
        <taxon>Planctomycetota</taxon>
        <taxon>Planctomycetia</taxon>
        <taxon>Planctomycetales</taxon>
        <taxon>Planctomycetaceae</taxon>
        <taxon>Caulifigura</taxon>
    </lineage>
</organism>
<gene>
    <name evidence="2" type="ORF">Pan44_00420</name>
</gene>
<dbReference type="RefSeq" id="WP_145025984.1">
    <property type="nucleotide sequence ID" value="NZ_CP036271.1"/>
</dbReference>
<proteinExistence type="predicted"/>
<reference evidence="2 3" key="1">
    <citation type="submission" date="2019-02" db="EMBL/GenBank/DDBJ databases">
        <title>Deep-cultivation of Planctomycetes and their phenomic and genomic characterization uncovers novel biology.</title>
        <authorList>
            <person name="Wiegand S."/>
            <person name="Jogler M."/>
            <person name="Boedeker C."/>
            <person name="Pinto D."/>
            <person name="Vollmers J."/>
            <person name="Rivas-Marin E."/>
            <person name="Kohn T."/>
            <person name="Peeters S.H."/>
            <person name="Heuer A."/>
            <person name="Rast P."/>
            <person name="Oberbeckmann S."/>
            <person name="Bunk B."/>
            <person name="Jeske O."/>
            <person name="Meyerdierks A."/>
            <person name="Storesund J.E."/>
            <person name="Kallscheuer N."/>
            <person name="Luecker S."/>
            <person name="Lage O.M."/>
            <person name="Pohl T."/>
            <person name="Merkel B.J."/>
            <person name="Hornburger P."/>
            <person name="Mueller R.-W."/>
            <person name="Bruemmer F."/>
            <person name="Labrenz M."/>
            <person name="Spormann A.M."/>
            <person name="Op den Camp H."/>
            <person name="Overmann J."/>
            <person name="Amann R."/>
            <person name="Jetten M.S.M."/>
            <person name="Mascher T."/>
            <person name="Medema M.H."/>
            <person name="Devos D.P."/>
            <person name="Kaster A.-K."/>
            <person name="Ovreas L."/>
            <person name="Rohde M."/>
            <person name="Galperin M.Y."/>
            <person name="Jogler C."/>
        </authorList>
    </citation>
    <scope>NUCLEOTIDE SEQUENCE [LARGE SCALE GENOMIC DNA]</scope>
    <source>
        <strain evidence="2 3">Pan44</strain>
    </source>
</reference>
<dbReference type="AlphaFoldDB" id="A0A517S7F2"/>
<keyword evidence="1" id="KW-0175">Coiled coil</keyword>
<dbReference type="KEGG" id="ccos:Pan44_00420"/>
<feature type="coiled-coil region" evidence="1">
    <location>
        <begin position="253"/>
        <end position="284"/>
    </location>
</feature>
<sequence>MDRQHQSDSAVEDAWDEDQVDTRVQVAELTAELQDKEDLIHALTSQLEQAVDQLDRIHREGGDRGGRTAAATGGVAGEFVEEQRYVNDRVSQWLDSWDQQQPFDLWNRIEQRIEEIVQRGIAAPAAPSFNGFETPTAPIKEPDNSDAAWEEAKRKLLGDMSFGESSTAPAASQAEPPISLGDISYPDPIDVDTAEHVVLIDAVEVRDRYIAYLTQRLRALEMQGPANWEAMNNAPEELRTRLEQLEADYREHLRREECDMALERARLAREQNRLKQDRHKLEVQARKLGFASDEFKLPPPVAGELEGDDRSWRKMFGRKK</sequence>
<dbReference type="EMBL" id="CP036271">
    <property type="protein sequence ID" value="QDT52035.1"/>
    <property type="molecule type" value="Genomic_DNA"/>
</dbReference>
<evidence type="ECO:0000256" key="1">
    <source>
        <dbReference type="SAM" id="Coils"/>
    </source>
</evidence>
<dbReference type="InParanoid" id="A0A517S7F2"/>
<evidence type="ECO:0000313" key="3">
    <source>
        <dbReference type="Proteomes" id="UP000315700"/>
    </source>
</evidence>
<name>A0A517S7F2_9PLAN</name>
<feature type="coiled-coil region" evidence="1">
    <location>
        <begin position="26"/>
        <end position="60"/>
    </location>
</feature>
<dbReference type="OrthoDB" id="242877at2"/>
<protein>
    <submittedName>
        <fullName evidence="2">Uncharacterized protein</fullName>
    </submittedName>
</protein>
<dbReference type="Proteomes" id="UP000315700">
    <property type="component" value="Chromosome"/>
</dbReference>